<dbReference type="AlphaFoldDB" id="A0A914GXD1"/>
<name>A0A914GXD1_GLORO</name>
<organism evidence="3 4">
    <name type="scientific">Globodera rostochiensis</name>
    <name type="common">Golden nematode worm</name>
    <name type="synonym">Heterodera rostochiensis</name>
    <dbReference type="NCBI Taxonomy" id="31243"/>
    <lineage>
        <taxon>Eukaryota</taxon>
        <taxon>Metazoa</taxon>
        <taxon>Ecdysozoa</taxon>
        <taxon>Nematoda</taxon>
        <taxon>Chromadorea</taxon>
        <taxon>Rhabditida</taxon>
        <taxon>Tylenchina</taxon>
        <taxon>Tylenchomorpha</taxon>
        <taxon>Tylenchoidea</taxon>
        <taxon>Heteroderidae</taxon>
        <taxon>Heteroderinae</taxon>
        <taxon>Globodera</taxon>
    </lineage>
</organism>
<evidence type="ECO:0000256" key="1">
    <source>
        <dbReference type="SAM" id="MobiDB-lite"/>
    </source>
</evidence>
<evidence type="ECO:0000256" key="2">
    <source>
        <dbReference type="SAM" id="SignalP"/>
    </source>
</evidence>
<evidence type="ECO:0000313" key="3">
    <source>
        <dbReference type="Proteomes" id="UP000887572"/>
    </source>
</evidence>
<feature type="compositionally biased region" description="Acidic residues" evidence="1">
    <location>
        <begin position="51"/>
        <end position="68"/>
    </location>
</feature>
<reference evidence="4" key="1">
    <citation type="submission" date="2022-11" db="UniProtKB">
        <authorList>
            <consortium name="WormBaseParasite"/>
        </authorList>
    </citation>
    <scope>IDENTIFICATION</scope>
</reference>
<feature type="chain" id="PRO_5037250701" evidence="2">
    <location>
        <begin position="26"/>
        <end position="68"/>
    </location>
</feature>
<evidence type="ECO:0000313" key="4">
    <source>
        <dbReference type="WBParaSite" id="Gr19_v10_g12074.t1"/>
    </source>
</evidence>
<keyword evidence="3" id="KW-1185">Reference proteome</keyword>
<dbReference type="WBParaSite" id="Gr19_v10_g12074.t1">
    <property type="protein sequence ID" value="Gr19_v10_g12074.t1"/>
    <property type="gene ID" value="Gr19_v10_g12074"/>
</dbReference>
<proteinExistence type="predicted"/>
<feature type="signal peptide" evidence="2">
    <location>
        <begin position="1"/>
        <end position="25"/>
    </location>
</feature>
<feature type="region of interest" description="Disordered" evidence="1">
    <location>
        <begin position="47"/>
        <end position="68"/>
    </location>
</feature>
<keyword evidence="2" id="KW-0732">Signal</keyword>
<accession>A0A914GXD1</accession>
<dbReference type="Proteomes" id="UP000887572">
    <property type="component" value="Unplaced"/>
</dbReference>
<protein>
    <submittedName>
        <fullName evidence="4">Secreted protein</fullName>
    </submittedName>
</protein>
<sequence length="68" mass="7352">MTPLRFIAVLLLVCAMFGMNQVALAQDESGDASPAGEATVIRVRRIASPMEVEEEGADTKEEDGERND</sequence>